<keyword evidence="2" id="KW-1185">Reference proteome</keyword>
<dbReference type="EMBL" id="CP013023">
    <property type="protein sequence ID" value="ANF95701.1"/>
    <property type="molecule type" value="Genomic_DNA"/>
</dbReference>
<protein>
    <recommendedName>
        <fullName evidence="3">Knr4/Smi1-like domain-containing protein</fullName>
    </recommendedName>
</protein>
<reference evidence="1 2" key="2">
    <citation type="journal article" date="2016" name="Int. J. Syst. Evol. Microbiol.">
        <title>Paenibacillus bovis sp. nov., isolated from raw yak (Bos grunniens) milk.</title>
        <authorList>
            <person name="Gao C."/>
            <person name="Han J."/>
            <person name="Liu Z."/>
            <person name="Xu X."/>
            <person name="Hang F."/>
            <person name="Wu Z."/>
        </authorList>
    </citation>
    <scope>NUCLEOTIDE SEQUENCE [LARGE SCALE GENOMIC DNA]</scope>
    <source>
        <strain evidence="1 2">BD3526</strain>
    </source>
</reference>
<gene>
    <name evidence="1" type="ORF">AR543_06605</name>
</gene>
<organism evidence="1 2">
    <name type="scientific">Paenibacillus bovis</name>
    <dbReference type="NCBI Taxonomy" id="1616788"/>
    <lineage>
        <taxon>Bacteria</taxon>
        <taxon>Bacillati</taxon>
        <taxon>Bacillota</taxon>
        <taxon>Bacilli</taxon>
        <taxon>Bacillales</taxon>
        <taxon>Paenibacillaceae</taxon>
        <taxon>Paenibacillus</taxon>
    </lineage>
</organism>
<dbReference type="KEGG" id="pbv:AR543_06605"/>
<reference evidence="2" key="1">
    <citation type="submission" date="2015-10" db="EMBL/GenBank/DDBJ databases">
        <title>Genome of Paenibacillus bovis sp. nov.</title>
        <authorList>
            <person name="Wu Z."/>
            <person name="Gao C."/>
            <person name="Liu Z."/>
            <person name="Zheng H."/>
        </authorList>
    </citation>
    <scope>NUCLEOTIDE SEQUENCE [LARGE SCALE GENOMIC DNA]</scope>
    <source>
        <strain evidence="2">BD3526</strain>
    </source>
</reference>
<dbReference type="AlphaFoldDB" id="A0A172ZDF5"/>
<proteinExistence type="predicted"/>
<dbReference type="RefSeq" id="WP_060532875.1">
    <property type="nucleotide sequence ID" value="NZ_CP013023.1"/>
</dbReference>
<evidence type="ECO:0008006" key="3">
    <source>
        <dbReference type="Google" id="ProtNLM"/>
    </source>
</evidence>
<accession>A0A172ZDF5</accession>
<sequence length="177" mass="20775">MQSVSQLLDQYKIRFPARMEEKVQELVATGMIEMEARSHIRLKIAPGIMVDHLPTLDREVQQPISSQLRERFSYAGSWQDLGEHLLDPVQMSELMHRSHFREWITGMREHRQDSAPALYPDNQLSVLSVISEQDGDYTLLIWPEEPAEPQVWRYQGQQEQQFNDLADWLRWMNGIAT</sequence>
<dbReference type="Proteomes" id="UP000078148">
    <property type="component" value="Chromosome"/>
</dbReference>
<evidence type="ECO:0000313" key="1">
    <source>
        <dbReference type="EMBL" id="ANF95701.1"/>
    </source>
</evidence>
<evidence type="ECO:0000313" key="2">
    <source>
        <dbReference type="Proteomes" id="UP000078148"/>
    </source>
</evidence>
<name>A0A172ZDF5_9BACL</name>
<dbReference type="OrthoDB" id="2602799at2"/>